<protein>
    <recommendedName>
        <fullName evidence="3">TolC family protein</fullName>
    </recommendedName>
</protein>
<feature type="non-terminal residue" evidence="2">
    <location>
        <position position="130"/>
    </location>
</feature>
<organism evidence="2">
    <name type="scientific">marine metagenome</name>
    <dbReference type="NCBI Taxonomy" id="408172"/>
    <lineage>
        <taxon>unclassified sequences</taxon>
        <taxon>metagenomes</taxon>
        <taxon>ecological metagenomes</taxon>
    </lineage>
</organism>
<evidence type="ECO:0000256" key="1">
    <source>
        <dbReference type="SAM" id="Coils"/>
    </source>
</evidence>
<dbReference type="AlphaFoldDB" id="A0A382D7V5"/>
<accession>A0A382D7V5</accession>
<feature type="coiled-coil region" evidence="1">
    <location>
        <begin position="35"/>
        <end position="73"/>
    </location>
</feature>
<gene>
    <name evidence="2" type="ORF">METZ01_LOCUS186976</name>
</gene>
<evidence type="ECO:0000313" key="2">
    <source>
        <dbReference type="EMBL" id="SVB34122.1"/>
    </source>
</evidence>
<keyword evidence="1" id="KW-0175">Coiled coil</keyword>
<proteinExistence type="predicted"/>
<name>A0A382D7V5_9ZZZZ</name>
<sequence>MKLHTIIIFIALCAAASAQNKDLRTKEQRLYEIQLREAQWQVDNAKLEMETQLSNYEENKDLFEQSIRTLDEVNRYQRDYQHAKLAYDRAVIALEETQLSFLRQATHIAILEAKKYRTPEGYRKVEITIA</sequence>
<dbReference type="EMBL" id="UINC01037909">
    <property type="protein sequence ID" value="SVB34122.1"/>
    <property type="molecule type" value="Genomic_DNA"/>
</dbReference>
<evidence type="ECO:0008006" key="3">
    <source>
        <dbReference type="Google" id="ProtNLM"/>
    </source>
</evidence>
<reference evidence="2" key="1">
    <citation type="submission" date="2018-05" db="EMBL/GenBank/DDBJ databases">
        <authorList>
            <person name="Lanie J.A."/>
            <person name="Ng W.-L."/>
            <person name="Kazmierczak K.M."/>
            <person name="Andrzejewski T.M."/>
            <person name="Davidsen T.M."/>
            <person name="Wayne K.J."/>
            <person name="Tettelin H."/>
            <person name="Glass J.I."/>
            <person name="Rusch D."/>
            <person name="Podicherti R."/>
            <person name="Tsui H.-C.T."/>
            <person name="Winkler M.E."/>
        </authorList>
    </citation>
    <scope>NUCLEOTIDE SEQUENCE</scope>
</reference>